<dbReference type="InterPro" id="IPR027417">
    <property type="entry name" value="P-loop_NTPase"/>
</dbReference>
<proteinExistence type="predicted"/>
<reference evidence="1" key="1">
    <citation type="journal article" date="2021" name="Proc. Natl. Acad. Sci. U.S.A.">
        <title>A Catalog of Tens of Thousands of Viruses from Human Metagenomes Reveals Hidden Associations with Chronic Diseases.</title>
        <authorList>
            <person name="Tisza M.J."/>
            <person name="Buck C.B."/>
        </authorList>
    </citation>
    <scope>NUCLEOTIDE SEQUENCE</scope>
    <source>
        <strain evidence="1">CtOiG6</strain>
    </source>
</reference>
<dbReference type="Gene3D" id="3.40.50.300">
    <property type="entry name" value="P-loop containing nucleotide triphosphate hydrolases"/>
    <property type="match status" value="1"/>
</dbReference>
<sequence>MAKKQRKETIKKLSFEVINSWRADWNKFVREAFGVNLDPEQQEILSSVQHNRRTSVASGTARGKDFVAACAAISFLYLTPRWRRTKNGGAELVENTKVALTAPTDRQVKNIMMPEISRLYNRAKARGIQLPGRLNAYDIRTESDEWFLTGFKADENNHEAWSGFHAVHTMFVVTEATGIGDDTFGAIEGNLQGDSRILIVFNPNTTVGYAARSQKGDRWHKYRLNSLTAPNIVQKKTVIAGQVDYEWVQDKLANWCTEIREEEATAEFDDFQFEGKWYRPEDLFRKKVLGKFPKVGEDVLIPEQWLEIAHQRWKEAHGRQPVTTEPRIMGVDVAGMGRDCTCFVERQGCWASEFKTHNSGGSADHMKIAGAITDRRRHEIEMYVSIDTIGEGAGVFSRCVENERRENSHYIISCKYSEGAKGFNGKNLTDTTGQYEFLNMRAYLFWAVRDWLNPKNETGAMLPPDPQFDEEATEIKWSFRSDGRIYIEPKEDIKKRLGRSPDKFDAFANTFYPLRGSRRIDLNRIARMVHR</sequence>
<dbReference type="EMBL" id="BK015038">
    <property type="protein sequence ID" value="DAD88233.1"/>
    <property type="molecule type" value="Genomic_DNA"/>
</dbReference>
<organism evidence="1">
    <name type="scientific">Siphoviridae sp. ctOiG6</name>
    <dbReference type="NCBI Taxonomy" id="2826313"/>
    <lineage>
        <taxon>Viruses</taxon>
        <taxon>Duplodnaviria</taxon>
        <taxon>Heunggongvirae</taxon>
        <taxon>Uroviricota</taxon>
        <taxon>Caudoviricetes</taxon>
    </lineage>
</organism>
<evidence type="ECO:0000313" key="1">
    <source>
        <dbReference type="EMBL" id="DAD88233.1"/>
    </source>
</evidence>
<protein>
    <submittedName>
        <fullName evidence="1">Large terminase</fullName>
    </submittedName>
</protein>
<dbReference type="Gene3D" id="3.30.420.240">
    <property type="match status" value="1"/>
</dbReference>
<accession>A0A8S5N0V2</accession>
<name>A0A8S5N0V2_9CAUD</name>